<name>A0A1Y5S4Z0_9RHOB</name>
<feature type="transmembrane region" description="Helical" evidence="1">
    <location>
        <begin position="112"/>
        <end position="134"/>
    </location>
</feature>
<dbReference type="Proteomes" id="UP000193077">
    <property type="component" value="Unassembled WGS sequence"/>
</dbReference>
<dbReference type="RefSeq" id="WP_085794870.1">
    <property type="nucleotide sequence ID" value="NZ_FWFO01000001.1"/>
</dbReference>
<accession>A0A1Y5S4Z0</accession>
<keyword evidence="1" id="KW-1133">Transmembrane helix</keyword>
<organism evidence="2 3">
    <name type="scientific">Falsiruegeria litorea R37</name>
    <dbReference type="NCBI Taxonomy" id="1200284"/>
    <lineage>
        <taxon>Bacteria</taxon>
        <taxon>Pseudomonadati</taxon>
        <taxon>Pseudomonadota</taxon>
        <taxon>Alphaproteobacteria</taxon>
        <taxon>Rhodobacterales</taxon>
        <taxon>Roseobacteraceae</taxon>
        <taxon>Falsiruegeria</taxon>
    </lineage>
</organism>
<keyword evidence="3" id="KW-1185">Reference proteome</keyword>
<gene>
    <name evidence="2" type="ORF">TRL7639_01237</name>
</gene>
<proteinExistence type="predicted"/>
<evidence type="ECO:0000256" key="1">
    <source>
        <dbReference type="SAM" id="Phobius"/>
    </source>
</evidence>
<evidence type="ECO:0000313" key="3">
    <source>
        <dbReference type="Proteomes" id="UP000193077"/>
    </source>
</evidence>
<reference evidence="2 3" key="1">
    <citation type="submission" date="2017-03" db="EMBL/GenBank/DDBJ databases">
        <authorList>
            <person name="Afonso C.L."/>
            <person name="Miller P.J."/>
            <person name="Scott M.A."/>
            <person name="Spackman E."/>
            <person name="Goraichik I."/>
            <person name="Dimitrov K.M."/>
            <person name="Suarez D.L."/>
            <person name="Swayne D.E."/>
        </authorList>
    </citation>
    <scope>NUCLEOTIDE SEQUENCE [LARGE SCALE GENOMIC DNA]</scope>
    <source>
        <strain evidence="2 3">CECT 7639</strain>
    </source>
</reference>
<dbReference type="AlphaFoldDB" id="A0A1Y5S4Z0"/>
<protein>
    <recommendedName>
        <fullName evidence="4">Zinc-finger domain-containing protein</fullName>
    </recommendedName>
</protein>
<dbReference type="EMBL" id="FWFO01000001">
    <property type="protein sequence ID" value="SLN30178.1"/>
    <property type="molecule type" value="Genomic_DNA"/>
</dbReference>
<evidence type="ECO:0000313" key="2">
    <source>
        <dbReference type="EMBL" id="SLN30178.1"/>
    </source>
</evidence>
<sequence length="220" mass="24118">MSTLSEIERQELSLLLPWYANGTLDSEDSRKVEKALAEDDELAREFDLVLEDQAAVIDLVSEEVVPISMPERFKAALHAEQTKPEPSAQMRKTGESTLTRLLSVLFPAKPRAYAFAAAMMALLVPAVGVVSYMAGSQQTNQYQTATGEQQVISDAARVLVKFNSDAAWADIDMFLKDNQGQVAKGPTADGFYELAFPKNDGLMEKLGAMVDVIEFVLPVN</sequence>
<dbReference type="OrthoDB" id="5702699at2"/>
<keyword evidence="1" id="KW-0472">Membrane</keyword>
<evidence type="ECO:0008006" key="4">
    <source>
        <dbReference type="Google" id="ProtNLM"/>
    </source>
</evidence>
<keyword evidence="1" id="KW-0812">Transmembrane</keyword>